<dbReference type="InterPro" id="IPR027884">
    <property type="entry name" value="DUF4614"/>
</dbReference>
<dbReference type="OrthoDB" id="2151530at2759"/>
<name>A0A9R0AE72_CYPCA</name>
<dbReference type="PANTHER" id="PTHR22409">
    <property type="entry name" value="CHROMOSOME 19 OPEN READING FRAME 44"/>
    <property type="match status" value="1"/>
</dbReference>
<dbReference type="Pfam" id="PF15391">
    <property type="entry name" value="DUF4614"/>
    <property type="match status" value="1"/>
</dbReference>
<dbReference type="RefSeq" id="XP_042594805.1">
    <property type="nucleotide sequence ID" value="XM_042738871.1"/>
</dbReference>
<dbReference type="InterPro" id="IPR040120">
    <property type="entry name" value="C19orf44-like"/>
</dbReference>
<feature type="compositionally biased region" description="Basic and acidic residues" evidence="1">
    <location>
        <begin position="86"/>
        <end position="95"/>
    </location>
</feature>
<proteinExistence type="predicted"/>
<dbReference type="Proteomes" id="UP001155660">
    <property type="component" value="Chromosome B15"/>
</dbReference>
<dbReference type="PANTHER" id="PTHR22409:SF2">
    <property type="entry name" value="CHROMOSOME 19 OPEN READING FRAME 44"/>
    <property type="match status" value="1"/>
</dbReference>
<dbReference type="GeneID" id="122139750"/>
<organism evidence="3">
    <name type="scientific">Cyprinus carpio</name>
    <name type="common">Common carp</name>
    <dbReference type="NCBI Taxonomy" id="7962"/>
    <lineage>
        <taxon>Eukaryota</taxon>
        <taxon>Metazoa</taxon>
        <taxon>Chordata</taxon>
        <taxon>Craniata</taxon>
        <taxon>Vertebrata</taxon>
        <taxon>Euteleostomi</taxon>
        <taxon>Actinopterygii</taxon>
        <taxon>Neopterygii</taxon>
        <taxon>Teleostei</taxon>
        <taxon>Ostariophysi</taxon>
        <taxon>Cypriniformes</taxon>
        <taxon>Cyprinidae</taxon>
        <taxon>Cyprininae</taxon>
        <taxon>Cyprinus</taxon>
    </lineage>
</organism>
<protein>
    <submittedName>
        <fullName evidence="3">Uncharacterized protein LOC122139750</fullName>
    </submittedName>
</protein>
<sequence length="244" mass="26380">MGGGSRFLKKTSKDATGDRRSSAPTGSPAGTDEFRFIPQRGLQSAALSRLAFIENHIRNQKNFKMNVMTLDDLAPIPFEAAAISQEKTRTEDSNKKSSNNISKVASPPTPEDALAAYKSDFESEIPSEMPQSTGEISRRLTDKNTDASMISEAQHSTYKSQDEDDDDHTLSQSSSSSRHSGSSLRSSSSIATVTDGPSPDRRVKEVAVQTQTDGLTYTWSSGRFTLSDTSVQPGYISLGRSSGL</sequence>
<dbReference type="AlphaFoldDB" id="A0A9R0AE72"/>
<evidence type="ECO:0000256" key="1">
    <source>
        <dbReference type="SAM" id="MobiDB-lite"/>
    </source>
</evidence>
<feature type="domain" description="DUF4614" evidence="2">
    <location>
        <begin position="144"/>
        <end position="235"/>
    </location>
</feature>
<feature type="region of interest" description="Disordered" evidence="1">
    <location>
        <begin position="155"/>
        <end position="244"/>
    </location>
</feature>
<gene>
    <name evidence="3" type="primary">LOC122139750</name>
</gene>
<feature type="region of interest" description="Disordered" evidence="1">
    <location>
        <begin position="1"/>
        <end position="34"/>
    </location>
</feature>
<feature type="compositionally biased region" description="Basic and acidic residues" evidence="1">
    <location>
        <begin position="11"/>
        <end position="21"/>
    </location>
</feature>
<evidence type="ECO:0000259" key="2">
    <source>
        <dbReference type="Pfam" id="PF15391"/>
    </source>
</evidence>
<accession>A0A9R0AE72</accession>
<evidence type="ECO:0000313" key="3">
    <source>
        <dbReference type="RefSeq" id="XP_042594805.1"/>
    </source>
</evidence>
<feature type="region of interest" description="Disordered" evidence="1">
    <location>
        <begin position="85"/>
        <end position="111"/>
    </location>
</feature>
<feature type="compositionally biased region" description="Low complexity" evidence="1">
    <location>
        <begin position="171"/>
        <end position="189"/>
    </location>
</feature>
<feature type="compositionally biased region" description="Polar residues" evidence="1">
    <location>
        <begin position="208"/>
        <end position="232"/>
    </location>
</feature>
<reference evidence="3" key="1">
    <citation type="submission" date="2025-08" db="UniProtKB">
        <authorList>
            <consortium name="RefSeq"/>
        </authorList>
    </citation>
    <scope>IDENTIFICATION</scope>
    <source>
        <tissue evidence="3">Muscle</tissue>
    </source>
</reference>
<dbReference type="KEGG" id="ccar:122139750"/>